<evidence type="ECO:0000256" key="1">
    <source>
        <dbReference type="SAM" id="SignalP"/>
    </source>
</evidence>
<keyword evidence="1" id="KW-0732">Signal</keyword>
<gene>
    <name evidence="2" type="ORF">VNO78_30899</name>
    <name evidence="3" type="ORF">VNO78_30902</name>
</gene>
<feature type="chain" id="PRO_5044711378" evidence="1">
    <location>
        <begin position="26"/>
        <end position="84"/>
    </location>
</feature>
<feature type="signal peptide" evidence="1">
    <location>
        <begin position="1"/>
        <end position="25"/>
    </location>
</feature>
<keyword evidence="4" id="KW-1185">Reference proteome</keyword>
<proteinExistence type="predicted"/>
<sequence>MDKSSVNLGFFLVFMLFASVLQCEAAEEKHMRHFCSPGTDDCCSSGVDDCCYCIKHECYCTPEMEAKQKLNSLLHNSINNHPGR</sequence>
<dbReference type="Proteomes" id="UP001386955">
    <property type="component" value="Unassembled WGS sequence"/>
</dbReference>
<accession>A0AAN9X7J1</accession>
<comment type="caution">
    <text evidence="2">The sequence shown here is derived from an EMBL/GenBank/DDBJ whole genome shotgun (WGS) entry which is preliminary data.</text>
</comment>
<reference evidence="2 4" key="1">
    <citation type="submission" date="2024-01" db="EMBL/GenBank/DDBJ databases">
        <title>The genomes of 5 underutilized Papilionoideae crops provide insights into root nodulation and disease resistanc.</title>
        <authorList>
            <person name="Jiang F."/>
        </authorList>
    </citation>
    <scope>NUCLEOTIDE SEQUENCE [LARGE SCALE GENOMIC DNA]</scope>
    <source>
        <strain evidence="2">DUOXIRENSHENG_FW03</strain>
        <tissue evidence="2">Leaves</tissue>
    </source>
</reference>
<evidence type="ECO:0000313" key="3">
    <source>
        <dbReference type="EMBL" id="KAK7385189.1"/>
    </source>
</evidence>
<dbReference type="EMBL" id="JAYMYS010000008">
    <property type="protein sequence ID" value="KAK7385189.1"/>
    <property type="molecule type" value="Genomic_DNA"/>
</dbReference>
<organism evidence="2 4">
    <name type="scientific">Psophocarpus tetragonolobus</name>
    <name type="common">Winged bean</name>
    <name type="synonym">Dolichos tetragonolobus</name>
    <dbReference type="NCBI Taxonomy" id="3891"/>
    <lineage>
        <taxon>Eukaryota</taxon>
        <taxon>Viridiplantae</taxon>
        <taxon>Streptophyta</taxon>
        <taxon>Embryophyta</taxon>
        <taxon>Tracheophyta</taxon>
        <taxon>Spermatophyta</taxon>
        <taxon>Magnoliopsida</taxon>
        <taxon>eudicotyledons</taxon>
        <taxon>Gunneridae</taxon>
        <taxon>Pentapetalae</taxon>
        <taxon>rosids</taxon>
        <taxon>fabids</taxon>
        <taxon>Fabales</taxon>
        <taxon>Fabaceae</taxon>
        <taxon>Papilionoideae</taxon>
        <taxon>50 kb inversion clade</taxon>
        <taxon>NPAAA clade</taxon>
        <taxon>indigoferoid/millettioid clade</taxon>
        <taxon>Phaseoleae</taxon>
        <taxon>Psophocarpus</taxon>
    </lineage>
</organism>
<name>A0AAN9X7J1_PSOTE</name>
<dbReference type="AlphaFoldDB" id="A0AAN9X7J1"/>
<protein>
    <submittedName>
        <fullName evidence="2">Uncharacterized protein</fullName>
    </submittedName>
</protein>
<evidence type="ECO:0000313" key="2">
    <source>
        <dbReference type="EMBL" id="KAK7385186.1"/>
    </source>
</evidence>
<dbReference type="EMBL" id="JAYMYS010000008">
    <property type="protein sequence ID" value="KAK7385186.1"/>
    <property type="molecule type" value="Genomic_DNA"/>
</dbReference>
<evidence type="ECO:0000313" key="4">
    <source>
        <dbReference type="Proteomes" id="UP001386955"/>
    </source>
</evidence>